<keyword evidence="3 7" id="KW-0812">Transmembrane</keyword>
<comment type="caution">
    <text evidence="8">The sequence shown here is derived from an EMBL/GenBank/DDBJ whole genome shotgun (WGS) entry which is preliminary data.</text>
</comment>
<reference evidence="8" key="1">
    <citation type="journal article" date="2023" name="Mol. Plant Microbe Interact.">
        <title>Elucidating the Obligate Nature and Biological Capacity of an Invasive Fungal Corn Pathogen.</title>
        <authorList>
            <person name="MacCready J.S."/>
            <person name="Roggenkamp E.M."/>
            <person name="Gdanetz K."/>
            <person name="Chilvers M.I."/>
        </authorList>
    </citation>
    <scope>NUCLEOTIDE SEQUENCE</scope>
    <source>
        <strain evidence="8">PM02</strain>
    </source>
</reference>
<feature type="transmembrane region" description="Helical" evidence="7">
    <location>
        <begin position="272"/>
        <end position="292"/>
    </location>
</feature>
<dbReference type="AlphaFoldDB" id="A0AAD9I7K6"/>
<feature type="transmembrane region" description="Helical" evidence="7">
    <location>
        <begin position="304"/>
        <end position="322"/>
    </location>
</feature>
<proteinExistence type="inferred from homology"/>
<dbReference type="GO" id="GO:0006506">
    <property type="term" value="P:GPI anchor biosynthetic process"/>
    <property type="evidence" value="ECO:0007669"/>
    <property type="project" value="UniProtKB-KW"/>
</dbReference>
<dbReference type="Proteomes" id="UP001217918">
    <property type="component" value="Unassembled WGS sequence"/>
</dbReference>
<comment type="subcellular location">
    <subcellularLocation>
        <location evidence="1">Endomembrane system</location>
        <topology evidence="1">Multi-pass membrane protein</topology>
    </subcellularLocation>
    <subcellularLocation>
        <location evidence="7">Endoplasmic reticulum membrane</location>
        <topology evidence="7">Multi-pass membrane protein</topology>
    </subcellularLocation>
</comment>
<evidence type="ECO:0000256" key="2">
    <source>
        <dbReference type="ARBA" id="ARBA00022502"/>
    </source>
</evidence>
<accession>A0AAD9I7K6</accession>
<dbReference type="EMBL" id="JAQQPM010000006">
    <property type="protein sequence ID" value="KAK2072653.1"/>
    <property type="molecule type" value="Genomic_DNA"/>
</dbReference>
<keyword evidence="4 7" id="KW-0732">Signal</keyword>
<comment type="function">
    <text evidence="7">Involved in the lipid remodeling steps of GPI-anchor maturation.</text>
</comment>
<evidence type="ECO:0000313" key="8">
    <source>
        <dbReference type="EMBL" id="KAK2072653.1"/>
    </source>
</evidence>
<evidence type="ECO:0000256" key="5">
    <source>
        <dbReference type="ARBA" id="ARBA00022989"/>
    </source>
</evidence>
<feature type="transmembrane region" description="Helical" evidence="7">
    <location>
        <begin position="150"/>
        <end position="170"/>
    </location>
</feature>
<dbReference type="InterPro" id="IPR007217">
    <property type="entry name" value="Per1-like"/>
</dbReference>
<gene>
    <name evidence="8" type="ORF">P8C59_006992</name>
</gene>
<comment type="similarity">
    <text evidence="7">Belongs to the PGAP3 family.</text>
</comment>
<dbReference type="GO" id="GO:0005789">
    <property type="term" value="C:endoplasmic reticulum membrane"/>
    <property type="evidence" value="ECO:0007669"/>
    <property type="project" value="UniProtKB-SubCell"/>
</dbReference>
<dbReference type="Pfam" id="PF04080">
    <property type="entry name" value="Per1"/>
    <property type="match status" value="1"/>
</dbReference>
<keyword evidence="2 7" id="KW-0337">GPI-anchor biosynthesis</keyword>
<feature type="signal peptide" evidence="7">
    <location>
        <begin position="1"/>
        <end position="32"/>
    </location>
</feature>
<feature type="chain" id="PRO_5041781111" description="Post-GPI attachment to proteins factor 3" evidence="7">
    <location>
        <begin position="33"/>
        <end position="338"/>
    </location>
</feature>
<evidence type="ECO:0000256" key="4">
    <source>
        <dbReference type="ARBA" id="ARBA00022729"/>
    </source>
</evidence>
<feature type="transmembrane region" description="Helical" evidence="7">
    <location>
        <begin position="182"/>
        <end position="201"/>
    </location>
</feature>
<dbReference type="PANTHER" id="PTHR13148:SF0">
    <property type="entry name" value="POST-GPI ATTACHMENT TO PROTEINS FACTOR 3"/>
    <property type="match status" value="1"/>
</dbReference>
<feature type="transmembrane region" description="Helical" evidence="7">
    <location>
        <begin position="213"/>
        <end position="231"/>
    </location>
</feature>
<evidence type="ECO:0000313" key="9">
    <source>
        <dbReference type="Proteomes" id="UP001217918"/>
    </source>
</evidence>
<evidence type="ECO:0000256" key="3">
    <source>
        <dbReference type="ARBA" id="ARBA00022692"/>
    </source>
</evidence>
<keyword evidence="5 7" id="KW-1133">Transmembrane helix</keyword>
<dbReference type="PANTHER" id="PTHR13148">
    <property type="entry name" value="PER1-RELATED"/>
    <property type="match status" value="1"/>
</dbReference>
<evidence type="ECO:0000256" key="6">
    <source>
        <dbReference type="ARBA" id="ARBA00023136"/>
    </source>
</evidence>
<organism evidence="8 9">
    <name type="scientific">Phyllachora maydis</name>
    <dbReference type="NCBI Taxonomy" id="1825666"/>
    <lineage>
        <taxon>Eukaryota</taxon>
        <taxon>Fungi</taxon>
        <taxon>Dikarya</taxon>
        <taxon>Ascomycota</taxon>
        <taxon>Pezizomycotina</taxon>
        <taxon>Sordariomycetes</taxon>
        <taxon>Sordariomycetidae</taxon>
        <taxon>Phyllachorales</taxon>
        <taxon>Phyllachoraceae</taxon>
        <taxon>Phyllachora</taxon>
    </lineage>
</organism>
<name>A0AAD9I7K6_9PEZI</name>
<sequence>MLKHRGRRPCRLGLFASLLWLALVLVVEPAAASYGDRLPEFQECIQLCERENCGPDANHHTPIPLHRRLLLWTCPAECDYTCQHIITARRLAADPPLPVVQFHGKWPFWRFLGIQEPFSVLCSAGNLWAHWNGLRHRVLAQIPAAYPLRPYYVALACVGMTAWFFSIVFHTRDFVVTEQLDYFAAGASVLYGLYYTPVRLWHLERDTPRRRSVRHAWTALCAALYVAHVGYLKLWRWDYTYNMAANVACGVVQNLLWSWFSYDTYRRSRRAWAVWPGLVVAWVLVAMSLELLDFPPLGGSIDAHSLWHLGTIAPTVLWYNFLVKDAQDDMAGTERLKA</sequence>
<evidence type="ECO:0000256" key="7">
    <source>
        <dbReference type="RuleBase" id="RU365066"/>
    </source>
</evidence>
<comment type="caution">
    <text evidence="7">Lacks conserved residue(s) required for the propagation of feature annotation.</text>
</comment>
<protein>
    <recommendedName>
        <fullName evidence="7">Post-GPI attachment to proteins factor 3</fullName>
    </recommendedName>
</protein>
<dbReference type="GO" id="GO:0016788">
    <property type="term" value="F:hydrolase activity, acting on ester bonds"/>
    <property type="evidence" value="ECO:0007669"/>
    <property type="project" value="TreeGrafter"/>
</dbReference>
<keyword evidence="6 7" id="KW-0472">Membrane</keyword>
<keyword evidence="9" id="KW-1185">Reference proteome</keyword>
<evidence type="ECO:0000256" key="1">
    <source>
        <dbReference type="ARBA" id="ARBA00004127"/>
    </source>
</evidence>
<keyword evidence="7" id="KW-0256">Endoplasmic reticulum</keyword>